<comment type="caution">
    <text evidence="1">The sequence shown here is derived from an EMBL/GenBank/DDBJ whole genome shotgun (WGS) entry which is preliminary data.</text>
</comment>
<keyword evidence="2" id="KW-1185">Reference proteome</keyword>
<accession>A0ABW0LFX5</accession>
<dbReference type="EMBL" id="JBHSMC010000001">
    <property type="protein sequence ID" value="MFC5463433.1"/>
    <property type="molecule type" value="Genomic_DNA"/>
</dbReference>
<evidence type="ECO:0000313" key="1">
    <source>
        <dbReference type="EMBL" id="MFC5463433.1"/>
    </source>
</evidence>
<dbReference type="Gene3D" id="3.75.10.10">
    <property type="entry name" value="L-arginine/glycine Amidinotransferase, Chain A"/>
    <property type="match status" value="1"/>
</dbReference>
<sequence length="282" mass="32399">MGIQFPIYIDSEYDLLQKVVLCEPTYMEIRDVINATQRKYLKENIDQELAMTQHREFTKKLTEHGVEVILLPASETYPEQVFTRDIGFTVGNKLFIAEMAKEIRKGEENVLKKKLDNKGISFVDLVNGRIEGGDVLVDHKTIYVGLSNRTNEHAVKQLQQNIPDYDIVTIPIDEKYLHLDCVFNILSPKEALIYPEALHNETVTYLASKYELIEVTEEEQFALATNVFSIGCKQVFSMPINSRVNEQLRERGYKVIEVDFSEIIKSGGSFRCCTLPLLRKQV</sequence>
<reference evidence="2" key="1">
    <citation type="journal article" date="2019" name="Int. J. Syst. Evol. Microbiol.">
        <title>The Global Catalogue of Microorganisms (GCM) 10K type strain sequencing project: providing services to taxonomists for standard genome sequencing and annotation.</title>
        <authorList>
            <consortium name="The Broad Institute Genomics Platform"/>
            <consortium name="The Broad Institute Genome Sequencing Center for Infectious Disease"/>
            <person name="Wu L."/>
            <person name="Ma J."/>
        </authorList>
    </citation>
    <scope>NUCLEOTIDE SEQUENCE [LARGE SCALE GENOMIC DNA]</scope>
    <source>
        <strain evidence="2">CGMCC 1.12237</strain>
    </source>
</reference>
<proteinExistence type="predicted"/>
<dbReference type="Proteomes" id="UP001596147">
    <property type="component" value="Unassembled WGS sequence"/>
</dbReference>
<name>A0ABW0LFX5_9BACI</name>
<dbReference type="Pfam" id="PF19420">
    <property type="entry name" value="DDAH_eukar"/>
    <property type="match status" value="1"/>
</dbReference>
<dbReference type="PANTHER" id="PTHR47271:SF2">
    <property type="entry name" value="ARGININE DEIMINASE"/>
    <property type="match status" value="1"/>
</dbReference>
<organism evidence="1 2">
    <name type="scientific">Lederbergia graminis</name>
    <dbReference type="NCBI Taxonomy" id="735518"/>
    <lineage>
        <taxon>Bacteria</taxon>
        <taxon>Bacillati</taxon>
        <taxon>Bacillota</taxon>
        <taxon>Bacilli</taxon>
        <taxon>Bacillales</taxon>
        <taxon>Bacillaceae</taxon>
        <taxon>Lederbergia</taxon>
    </lineage>
</organism>
<evidence type="ECO:0000313" key="2">
    <source>
        <dbReference type="Proteomes" id="UP001596147"/>
    </source>
</evidence>
<dbReference type="PANTHER" id="PTHR47271">
    <property type="entry name" value="ARGININE DEIMINASE"/>
    <property type="match status" value="1"/>
</dbReference>
<gene>
    <name evidence="1" type="ORF">ACFPM4_01560</name>
</gene>
<protein>
    <submittedName>
        <fullName evidence="1">Dimethylarginine dimethylaminohydrolase family protein</fullName>
    </submittedName>
</protein>
<dbReference type="RefSeq" id="WP_382346895.1">
    <property type="nucleotide sequence ID" value="NZ_JBHSMC010000001.1"/>
</dbReference>
<dbReference type="SUPFAM" id="SSF55909">
    <property type="entry name" value="Pentein"/>
    <property type="match status" value="1"/>
</dbReference>